<evidence type="ECO:0000259" key="9">
    <source>
        <dbReference type="Pfam" id="PF12704"/>
    </source>
</evidence>
<sequence length="374" mass="40188">MRAFLTMLGIIIGVASVIVLISLMNGLSSDMTSQFESMGTNTITINLVGRGGNRTVQVEDIQKMVEENPTYLDQYSPLVSSSVTVKSGTESLDTTTVKGVNESYQEMQHIELDQGRFVQYLDTSRRQRVCAVGSYVAKELFGQDNAIGQTIKINGTEYTIVGLLTETADSEESSDDDVIYVPYSVATRLTGSGNIRSYYVTAVNTDNIDTTVAVIENTLYKIYGSEDAYRVTSMTSMIEQVNEMTGSIATVLVGIAGISLVVGGIGIMNIMLVSVTERTREIGIRKALGAKRKNIMEQFIIEAATTSALGGIIGILFGVIVSAVAGQVMDMSVVVSANAILLAFSVSVGIGILFGYFPANKAAKMNPIDALRYD</sequence>
<evidence type="ECO:0000259" key="8">
    <source>
        <dbReference type="Pfam" id="PF02687"/>
    </source>
</evidence>
<keyword evidence="3 7" id="KW-0812">Transmembrane</keyword>
<dbReference type="Proteomes" id="UP000466848">
    <property type="component" value="Chromosome"/>
</dbReference>
<dbReference type="InterPro" id="IPR003838">
    <property type="entry name" value="ABC3_permease_C"/>
</dbReference>
<feature type="transmembrane region" description="Helical" evidence="7">
    <location>
        <begin position="248"/>
        <end position="275"/>
    </location>
</feature>
<accession>A0A858BZR2</accession>
<feature type="transmembrane region" description="Helical" evidence="7">
    <location>
        <begin position="7"/>
        <end position="27"/>
    </location>
</feature>
<keyword evidence="2" id="KW-1003">Cell membrane</keyword>
<dbReference type="KEGG" id="abut:Ami103574_01700"/>
<feature type="domain" description="MacB-like periplasmic core" evidence="9">
    <location>
        <begin position="4"/>
        <end position="217"/>
    </location>
</feature>
<evidence type="ECO:0000256" key="6">
    <source>
        <dbReference type="ARBA" id="ARBA00038076"/>
    </source>
</evidence>
<keyword evidence="4 7" id="KW-1133">Transmembrane helix</keyword>
<dbReference type="InterPro" id="IPR025857">
    <property type="entry name" value="MacB_PCD"/>
</dbReference>
<protein>
    <submittedName>
        <fullName evidence="10">FtsX-like permease family protein</fullName>
    </submittedName>
</protein>
<dbReference type="PANTHER" id="PTHR30572">
    <property type="entry name" value="MEMBRANE COMPONENT OF TRANSPORTER-RELATED"/>
    <property type="match status" value="1"/>
</dbReference>
<evidence type="ECO:0000256" key="4">
    <source>
        <dbReference type="ARBA" id="ARBA00022989"/>
    </source>
</evidence>
<name>A0A858BZR2_9FIRM</name>
<evidence type="ECO:0000256" key="1">
    <source>
        <dbReference type="ARBA" id="ARBA00004651"/>
    </source>
</evidence>
<evidence type="ECO:0000256" key="3">
    <source>
        <dbReference type="ARBA" id="ARBA00022692"/>
    </source>
</evidence>
<dbReference type="InterPro" id="IPR050250">
    <property type="entry name" value="Macrolide_Exporter_MacB"/>
</dbReference>
<organism evidence="10 11">
    <name type="scientific">Aminipila butyrica</name>
    <dbReference type="NCBI Taxonomy" id="433296"/>
    <lineage>
        <taxon>Bacteria</taxon>
        <taxon>Bacillati</taxon>
        <taxon>Bacillota</taxon>
        <taxon>Clostridia</taxon>
        <taxon>Peptostreptococcales</taxon>
        <taxon>Anaerovoracaceae</taxon>
        <taxon>Aminipila</taxon>
    </lineage>
</organism>
<gene>
    <name evidence="10" type="ORF">Ami103574_01700</name>
</gene>
<evidence type="ECO:0000256" key="5">
    <source>
        <dbReference type="ARBA" id="ARBA00023136"/>
    </source>
</evidence>
<keyword evidence="5 7" id="KW-0472">Membrane</keyword>
<feature type="transmembrane region" description="Helical" evidence="7">
    <location>
        <begin position="299"/>
        <end position="325"/>
    </location>
</feature>
<dbReference type="EMBL" id="CP048649">
    <property type="protein sequence ID" value="QIB70658.1"/>
    <property type="molecule type" value="Genomic_DNA"/>
</dbReference>
<dbReference type="PANTHER" id="PTHR30572:SF4">
    <property type="entry name" value="ABC TRANSPORTER PERMEASE YTRF"/>
    <property type="match status" value="1"/>
</dbReference>
<dbReference type="Pfam" id="PF02687">
    <property type="entry name" value="FtsX"/>
    <property type="match status" value="1"/>
</dbReference>
<feature type="domain" description="ABC3 transporter permease C-terminal" evidence="8">
    <location>
        <begin position="255"/>
        <end position="367"/>
    </location>
</feature>
<dbReference type="Pfam" id="PF12704">
    <property type="entry name" value="MacB_PCD"/>
    <property type="match status" value="1"/>
</dbReference>
<proteinExistence type="inferred from homology"/>
<comment type="similarity">
    <text evidence="6">Belongs to the ABC-4 integral membrane protein family.</text>
</comment>
<evidence type="ECO:0000313" key="10">
    <source>
        <dbReference type="EMBL" id="QIB70658.1"/>
    </source>
</evidence>
<evidence type="ECO:0000313" key="11">
    <source>
        <dbReference type="Proteomes" id="UP000466848"/>
    </source>
</evidence>
<evidence type="ECO:0000256" key="2">
    <source>
        <dbReference type="ARBA" id="ARBA00022475"/>
    </source>
</evidence>
<comment type="subcellular location">
    <subcellularLocation>
        <location evidence="1">Cell membrane</location>
        <topology evidence="1">Multi-pass membrane protein</topology>
    </subcellularLocation>
</comment>
<dbReference type="GO" id="GO:0005886">
    <property type="term" value="C:plasma membrane"/>
    <property type="evidence" value="ECO:0007669"/>
    <property type="project" value="UniProtKB-SubCell"/>
</dbReference>
<dbReference type="AlphaFoldDB" id="A0A858BZR2"/>
<reference evidence="10 11" key="1">
    <citation type="submission" date="2020-02" db="EMBL/GenBank/DDBJ databases">
        <authorList>
            <person name="Kim Y.B."/>
            <person name="Roh S.W."/>
        </authorList>
    </citation>
    <scope>NUCLEOTIDE SEQUENCE [LARGE SCALE GENOMIC DNA]</scope>
    <source>
        <strain evidence="10 11">DSM 103574</strain>
    </source>
</reference>
<dbReference type="GO" id="GO:0022857">
    <property type="term" value="F:transmembrane transporter activity"/>
    <property type="evidence" value="ECO:0007669"/>
    <property type="project" value="TreeGrafter"/>
</dbReference>
<feature type="transmembrane region" description="Helical" evidence="7">
    <location>
        <begin position="331"/>
        <end position="357"/>
    </location>
</feature>
<evidence type="ECO:0000256" key="7">
    <source>
        <dbReference type="SAM" id="Phobius"/>
    </source>
</evidence>
<keyword evidence="11" id="KW-1185">Reference proteome</keyword>